<dbReference type="InterPro" id="IPR051350">
    <property type="entry name" value="WD_repeat-ST_regulator"/>
</dbReference>
<keyword evidence="6" id="KW-1185">Reference proteome</keyword>
<protein>
    <recommendedName>
        <fullName evidence="7">WD40 repeat-like protein</fullName>
    </recommendedName>
</protein>
<organism evidence="5 6">
    <name type="scientific">Cerrena zonata</name>
    <dbReference type="NCBI Taxonomy" id="2478898"/>
    <lineage>
        <taxon>Eukaryota</taxon>
        <taxon>Fungi</taxon>
        <taxon>Dikarya</taxon>
        <taxon>Basidiomycota</taxon>
        <taxon>Agaricomycotina</taxon>
        <taxon>Agaricomycetes</taxon>
        <taxon>Polyporales</taxon>
        <taxon>Cerrenaceae</taxon>
        <taxon>Cerrena</taxon>
    </lineage>
</organism>
<feature type="transmembrane region" description="Helical" evidence="4">
    <location>
        <begin position="283"/>
        <end position="303"/>
    </location>
</feature>
<comment type="caution">
    <text evidence="5">The sequence shown here is derived from an EMBL/GenBank/DDBJ whole genome shotgun (WGS) entry which is preliminary data.</text>
</comment>
<evidence type="ECO:0000256" key="2">
    <source>
        <dbReference type="ARBA" id="ARBA00022737"/>
    </source>
</evidence>
<dbReference type="Gene3D" id="2.130.10.10">
    <property type="entry name" value="YVTN repeat-like/Quinoprotein amine dehydrogenase"/>
    <property type="match status" value="1"/>
</dbReference>
<feature type="transmembrane region" description="Helical" evidence="4">
    <location>
        <begin position="385"/>
        <end position="410"/>
    </location>
</feature>
<feature type="transmembrane region" description="Helical" evidence="4">
    <location>
        <begin position="315"/>
        <end position="337"/>
    </location>
</feature>
<evidence type="ECO:0008006" key="7">
    <source>
        <dbReference type="Google" id="ProtNLM"/>
    </source>
</evidence>
<dbReference type="InterPro" id="IPR036322">
    <property type="entry name" value="WD40_repeat_dom_sf"/>
</dbReference>
<feature type="region of interest" description="Disordered" evidence="3">
    <location>
        <begin position="1"/>
        <end position="41"/>
    </location>
</feature>
<dbReference type="EMBL" id="JASBNA010000103">
    <property type="protein sequence ID" value="KAK7676814.1"/>
    <property type="molecule type" value="Genomic_DNA"/>
</dbReference>
<dbReference type="Proteomes" id="UP001385951">
    <property type="component" value="Unassembled WGS sequence"/>
</dbReference>
<keyword evidence="2" id="KW-0677">Repeat</keyword>
<proteinExistence type="predicted"/>
<sequence>MSQQHDRVLNHVPSNSASHVATMPSQTPFENASKTITNSDPSKSPWGIFLDKLQQFGRKDVIESIDECFYHTGGLDFEHFRTSIKDTNWKLHHVTVKARQLRGTLAVGMLTSVCDIRNNLAELLFLCEQNAAVLFPQRIFPPETFRDQYCQDRSLQRTGMKRVLHGLSSFGKDKPTFGQLPVSMEELAQCFTTFLDCLNEYPDPETEELGYAVFTLASDLEYWSSCLKEYQGQLTELAVRQYIHDITLEIDVQLRIVADQLPKFITSGFKTIISHQKDVADNLVILATFFTSTAATTLQFSYAQSESPLFTSVNAFWFLALVFSLGAAGNGLMSLSWKRPMNNHPVASWILIWVTRSPLLLVILAFGCFSVGIVLLAYSSGQNKIVSTLVAVLSGISCFFLFVLYISIIGDKHTTQWLRRIIPDIMNSIGNRCHLYTDRIKSFCLRDKIILPYHNDRHDQSASSLTSRGATSTPPAPTTQNSLKPGSKGRTLKYAIRYIMHRSPFVNKLTAMKRHEEEIRISAAAVSSMQFSQHGNLLAISSMGGELVVKDVGNNNLKSGLKRCYLDGLVSQVLWSPDGKYLLTKSKHRIALHTKENVEVWTLECKEPIASIAWLPSGTGFLCAKARVIEKYPFKDPISTVPECEYRYNIHKIDLLDIAVVNPYRLGDTIERVVCIGTLAASDGGLNPSSKARTEKRVLVYNLDKEQTESFMPILHDVNTIVISKTSEIQSDISILISYNKAPPQRWRIKPESTRIDLRHTYMSNTKVNFAGPAIFGGSQDQFVLCGTDTGDIYIWHRISGVILRHIKPNPQDSVGPARTNDESSTECKDHPTYIAWNKGSNAFMFATAKHDTRGQVELWSETETETETVGVTATSG</sequence>
<feature type="transmembrane region" description="Helical" evidence="4">
    <location>
        <begin position="358"/>
        <end position="379"/>
    </location>
</feature>
<gene>
    <name evidence="5" type="ORF">QCA50_020220</name>
</gene>
<keyword evidence="4" id="KW-0812">Transmembrane</keyword>
<reference evidence="5 6" key="1">
    <citation type="submission" date="2022-09" db="EMBL/GenBank/DDBJ databases">
        <authorList>
            <person name="Palmer J.M."/>
        </authorList>
    </citation>
    <scope>NUCLEOTIDE SEQUENCE [LARGE SCALE GENOMIC DNA]</scope>
    <source>
        <strain evidence="5 6">DSM 7382</strain>
    </source>
</reference>
<evidence type="ECO:0000256" key="4">
    <source>
        <dbReference type="SAM" id="Phobius"/>
    </source>
</evidence>
<dbReference type="PANTHER" id="PTHR22838">
    <property type="entry name" value="WD REPEAT PROTEIN 26-RELATED"/>
    <property type="match status" value="1"/>
</dbReference>
<dbReference type="SUPFAM" id="SSF50978">
    <property type="entry name" value="WD40 repeat-like"/>
    <property type="match status" value="1"/>
</dbReference>
<evidence type="ECO:0000256" key="3">
    <source>
        <dbReference type="SAM" id="MobiDB-lite"/>
    </source>
</evidence>
<keyword evidence="4" id="KW-1133">Transmembrane helix</keyword>
<keyword evidence="1" id="KW-0853">WD repeat</keyword>
<name>A0AAW0FC64_9APHY</name>
<feature type="compositionally biased region" description="Polar residues" evidence="3">
    <location>
        <begin position="461"/>
        <end position="484"/>
    </location>
</feature>
<keyword evidence="4" id="KW-0472">Membrane</keyword>
<dbReference type="AlphaFoldDB" id="A0AAW0FC64"/>
<evidence type="ECO:0000313" key="5">
    <source>
        <dbReference type="EMBL" id="KAK7676814.1"/>
    </source>
</evidence>
<feature type="region of interest" description="Disordered" evidence="3">
    <location>
        <begin position="458"/>
        <end position="488"/>
    </location>
</feature>
<accession>A0AAW0FC64</accession>
<feature type="compositionally biased region" description="Polar residues" evidence="3">
    <location>
        <begin position="12"/>
        <end position="41"/>
    </location>
</feature>
<dbReference type="InterPro" id="IPR015943">
    <property type="entry name" value="WD40/YVTN_repeat-like_dom_sf"/>
</dbReference>
<evidence type="ECO:0000256" key="1">
    <source>
        <dbReference type="ARBA" id="ARBA00022574"/>
    </source>
</evidence>
<dbReference type="PANTHER" id="PTHR22838:SF0">
    <property type="entry name" value="WD REPEAT-CONTAINING PROTEIN 26"/>
    <property type="match status" value="1"/>
</dbReference>
<evidence type="ECO:0000313" key="6">
    <source>
        <dbReference type="Proteomes" id="UP001385951"/>
    </source>
</evidence>